<dbReference type="RefSeq" id="WP_379611548.1">
    <property type="nucleotide sequence ID" value="NZ_JBHSFF010000014.1"/>
</dbReference>
<feature type="transmembrane region" description="Helical" evidence="1">
    <location>
        <begin position="35"/>
        <end position="57"/>
    </location>
</feature>
<keyword evidence="1" id="KW-1133">Transmembrane helix</keyword>
<dbReference type="EMBL" id="JBEDNQ010000016">
    <property type="protein sequence ID" value="MEQ3554650.1"/>
    <property type="molecule type" value="Genomic_DNA"/>
</dbReference>
<feature type="transmembrane region" description="Helical" evidence="1">
    <location>
        <begin position="69"/>
        <end position="92"/>
    </location>
</feature>
<evidence type="ECO:0000256" key="1">
    <source>
        <dbReference type="SAM" id="Phobius"/>
    </source>
</evidence>
<protein>
    <submittedName>
        <fullName evidence="2">Uncharacterized protein</fullName>
    </submittedName>
</protein>
<proteinExistence type="predicted"/>
<dbReference type="Proteomes" id="UP001494902">
    <property type="component" value="Unassembled WGS sequence"/>
</dbReference>
<name>A0ABV1KJL9_9PSEU</name>
<keyword evidence="1" id="KW-0812">Transmembrane</keyword>
<comment type="caution">
    <text evidence="2">The sequence shown here is derived from an EMBL/GenBank/DDBJ whole genome shotgun (WGS) entry which is preliminary data.</text>
</comment>
<gene>
    <name evidence="2" type="ORF">WIS52_29650</name>
</gene>
<sequence>MMAPRGPVPPPGGDWRRRMAVRGGKVSHTLASHGLLVFLLAGVVLGLVVGVSIGLAPPDPGDPELGVRLIAGAIVGMIFCAVPSVLFLGLPAQTLARSYLRSASPEEREAMSRAAARAPDYVPDGLRHGSRWARAYSGSVGSVTAFHGIVRTVPDGPAREWLQEIGKRLDTELAEALRLARLGETVEAGAPGGDAARDVGARLEVARTAFHDTTEHAASIALDLRADSGFDDVRAQLDQLAAQAPHLRRET</sequence>
<keyword evidence="3" id="KW-1185">Reference proteome</keyword>
<keyword evidence="1" id="KW-0472">Membrane</keyword>
<organism evidence="2 3">
    <name type="scientific">Pseudonocardia nematodicida</name>
    <dbReference type="NCBI Taxonomy" id="1206997"/>
    <lineage>
        <taxon>Bacteria</taxon>
        <taxon>Bacillati</taxon>
        <taxon>Actinomycetota</taxon>
        <taxon>Actinomycetes</taxon>
        <taxon>Pseudonocardiales</taxon>
        <taxon>Pseudonocardiaceae</taxon>
        <taxon>Pseudonocardia</taxon>
    </lineage>
</organism>
<evidence type="ECO:0000313" key="3">
    <source>
        <dbReference type="Proteomes" id="UP001494902"/>
    </source>
</evidence>
<reference evidence="2 3" key="1">
    <citation type="submission" date="2024-03" db="EMBL/GenBank/DDBJ databases">
        <title>Draft genome sequence of Pseudonocardia nematodicida JCM 31783.</title>
        <authorList>
            <person name="Butdee W."/>
            <person name="Duangmal K."/>
        </authorList>
    </citation>
    <scope>NUCLEOTIDE SEQUENCE [LARGE SCALE GENOMIC DNA]</scope>
    <source>
        <strain evidence="2 3">JCM 31783</strain>
    </source>
</reference>
<accession>A0ABV1KJL9</accession>
<evidence type="ECO:0000313" key="2">
    <source>
        <dbReference type="EMBL" id="MEQ3554650.1"/>
    </source>
</evidence>